<evidence type="ECO:0000313" key="1">
    <source>
        <dbReference type="EMBL" id="EEA06469.1"/>
    </source>
</evidence>
<reference evidence="1" key="1">
    <citation type="submission" date="2008-06" db="EMBL/GenBank/DDBJ databases">
        <authorList>
            <person name="Lorenzi H."/>
            <person name="Inman J."/>
            <person name="Miller J."/>
            <person name="Schobel S."/>
            <person name="Amedeo P."/>
            <person name="Caler E.V."/>
            <person name="da Silva J."/>
        </authorList>
    </citation>
    <scope>NUCLEOTIDE SEQUENCE [LARGE SCALE GENOMIC DNA]</scope>
    <source>
        <strain evidence="1">RN66</strain>
    </source>
</reference>
<dbReference type="VEuPathDB" id="CryptoDB:CMU_009610"/>
<dbReference type="RefSeq" id="XP_002140818.1">
    <property type="nucleotide sequence ID" value="XM_002140782.1"/>
</dbReference>
<name>B6AE28_CRYMR</name>
<dbReference type="eggNOG" id="ENOG502SWPR">
    <property type="taxonomic scope" value="Eukaryota"/>
</dbReference>
<proteinExistence type="predicted"/>
<evidence type="ECO:0000313" key="2">
    <source>
        <dbReference type="Proteomes" id="UP000001460"/>
    </source>
</evidence>
<dbReference type="OMA" id="NIFAMEP"/>
<sequence>MSVSTNPKPPYDAFRDDYSLSEGLSFDSFIVTNDSKSRRKPEPFTRISDLTPIQILLRSFLQCCIPRTRSLKKIQINASSYSVTTRTSVAITGAPKYFEREDKYKLEESESESDLDSDPNILWYINLPYEYEIPILTESQRLFAILLWGIRMEFGSSITERHIRKIIDIAKKQKEDVDTLKEYRRNPELQLMKLCRNGVSTTADESINEIMNYYTKNKSILGIICKARCFGFYCYAQNSDIYKDITLFDSSSKYESGPKLLGLSNIDQVKSYILSEYSNDKESRLQVNKKFRFFAFQSRVQWQESGTLPSPTLKKNIQEENDIMIHLGRLNDPKYDGKLIYGELIKATTIPRDKEYYYTYQNNTMYVDKTLPQE</sequence>
<gene>
    <name evidence="1" type="ORF">CMU_009610</name>
</gene>
<organism evidence="1 2">
    <name type="scientific">Cryptosporidium muris (strain RN66)</name>
    <dbReference type="NCBI Taxonomy" id="441375"/>
    <lineage>
        <taxon>Eukaryota</taxon>
        <taxon>Sar</taxon>
        <taxon>Alveolata</taxon>
        <taxon>Apicomplexa</taxon>
        <taxon>Conoidasida</taxon>
        <taxon>Coccidia</taxon>
        <taxon>Eucoccidiorida</taxon>
        <taxon>Eimeriorina</taxon>
        <taxon>Cryptosporidiidae</taxon>
        <taxon>Cryptosporidium</taxon>
    </lineage>
</organism>
<dbReference type="OrthoDB" id="339064at2759"/>
<dbReference type="EMBL" id="DS989729">
    <property type="protein sequence ID" value="EEA06469.1"/>
    <property type="molecule type" value="Genomic_DNA"/>
</dbReference>
<dbReference type="AlphaFoldDB" id="B6AE28"/>
<keyword evidence="2" id="KW-1185">Reference proteome</keyword>
<accession>B6AE28</accession>
<dbReference type="GeneID" id="6995940"/>
<dbReference type="Proteomes" id="UP000001460">
    <property type="component" value="Unassembled WGS sequence"/>
</dbReference>
<protein>
    <submittedName>
        <fullName evidence="1">Uncharacterized protein</fullName>
    </submittedName>
</protein>